<dbReference type="Proteomes" id="UP001254165">
    <property type="component" value="Unassembled WGS sequence"/>
</dbReference>
<dbReference type="InterPro" id="IPR002934">
    <property type="entry name" value="Polymerase_NTP_transf_dom"/>
</dbReference>
<keyword evidence="3" id="KW-1185">Reference proteome</keyword>
<feature type="domain" description="Polymerase nucleotidyl transferase" evidence="1">
    <location>
        <begin position="14"/>
        <end position="64"/>
    </location>
</feature>
<dbReference type="RefSeq" id="WP_315625118.1">
    <property type="nucleotide sequence ID" value="NZ_JAUHMF010000002.1"/>
</dbReference>
<name>A0ABU3NNP2_9CHLR</name>
<dbReference type="Gene3D" id="3.30.460.10">
    <property type="entry name" value="Beta Polymerase, domain 2"/>
    <property type="match status" value="1"/>
</dbReference>
<accession>A0ABU3NNP2</accession>
<dbReference type="PANTHER" id="PTHR43449:SF1">
    <property type="entry name" value="POLYMERASE BETA NUCLEOTIDYLTRANSFERASE DOMAIN-CONTAINING PROTEIN"/>
    <property type="match status" value="1"/>
</dbReference>
<keyword evidence="2" id="KW-0808">Transferase</keyword>
<dbReference type="CDD" id="cd05403">
    <property type="entry name" value="NT_KNTase_like"/>
    <property type="match status" value="1"/>
</dbReference>
<sequence length="113" mass="12678">MAQTASGLNHILTRYLETLNQMGIRVERVYLYGSQARGEARIGSDIDLIVVSPDWAGYSLRERLEILGVAAARILEPIQAQGFTPNEIEQAQVPLFWRQILHDQAVEVYPLAS</sequence>
<dbReference type="GO" id="GO:0016779">
    <property type="term" value="F:nucleotidyltransferase activity"/>
    <property type="evidence" value="ECO:0007669"/>
    <property type="project" value="UniProtKB-KW"/>
</dbReference>
<reference evidence="2 3" key="1">
    <citation type="submission" date="2023-07" db="EMBL/GenBank/DDBJ databases">
        <title>Novel species of Thermanaerothrix with wide hydrolytic capabilities.</title>
        <authorList>
            <person name="Zayulina K.S."/>
            <person name="Podosokorskaya O.A."/>
            <person name="Elcheninov A.G."/>
        </authorList>
    </citation>
    <scope>NUCLEOTIDE SEQUENCE [LARGE SCALE GENOMIC DNA]</scope>
    <source>
        <strain evidence="2 3">4228-RoL</strain>
    </source>
</reference>
<evidence type="ECO:0000313" key="3">
    <source>
        <dbReference type="Proteomes" id="UP001254165"/>
    </source>
</evidence>
<dbReference type="EMBL" id="JAUHMF010000002">
    <property type="protein sequence ID" value="MDT8898459.1"/>
    <property type="molecule type" value="Genomic_DNA"/>
</dbReference>
<evidence type="ECO:0000313" key="2">
    <source>
        <dbReference type="EMBL" id="MDT8898459.1"/>
    </source>
</evidence>
<proteinExistence type="predicted"/>
<dbReference type="Pfam" id="PF01909">
    <property type="entry name" value="NTP_transf_2"/>
    <property type="match status" value="1"/>
</dbReference>
<gene>
    <name evidence="2" type="ORF">QYE77_09280</name>
</gene>
<organism evidence="2 3">
    <name type="scientific">Thermanaerothrix solaris</name>
    <dbReference type="NCBI Taxonomy" id="3058434"/>
    <lineage>
        <taxon>Bacteria</taxon>
        <taxon>Bacillati</taxon>
        <taxon>Chloroflexota</taxon>
        <taxon>Anaerolineae</taxon>
        <taxon>Anaerolineales</taxon>
        <taxon>Anaerolineaceae</taxon>
        <taxon>Thermanaerothrix</taxon>
    </lineage>
</organism>
<dbReference type="InterPro" id="IPR043519">
    <property type="entry name" value="NT_sf"/>
</dbReference>
<dbReference type="SUPFAM" id="SSF81301">
    <property type="entry name" value="Nucleotidyltransferase"/>
    <property type="match status" value="1"/>
</dbReference>
<keyword evidence="2" id="KW-0548">Nucleotidyltransferase</keyword>
<evidence type="ECO:0000259" key="1">
    <source>
        <dbReference type="Pfam" id="PF01909"/>
    </source>
</evidence>
<protein>
    <submittedName>
        <fullName evidence="2">Nucleotidyltransferase domain-containing protein</fullName>
        <ecNumber evidence="2">2.7.7.-</ecNumber>
    </submittedName>
</protein>
<dbReference type="PANTHER" id="PTHR43449">
    <property type="entry name" value="NUCLEOTIDYLTRANSFERASE"/>
    <property type="match status" value="1"/>
</dbReference>
<dbReference type="EC" id="2.7.7.-" evidence="2"/>
<comment type="caution">
    <text evidence="2">The sequence shown here is derived from an EMBL/GenBank/DDBJ whole genome shotgun (WGS) entry which is preliminary data.</text>
</comment>